<dbReference type="AlphaFoldDB" id="A0A2Z6LLT1"/>
<dbReference type="GO" id="GO:0043328">
    <property type="term" value="P:protein transport to vacuole involved in ubiquitin-dependent protein catabolic process via the multivesicular body sorting pathway"/>
    <property type="evidence" value="ECO:0007669"/>
    <property type="project" value="InterPro"/>
</dbReference>
<dbReference type="OrthoDB" id="2018246at2759"/>
<comment type="similarity">
    <text evidence="1">Belongs to the TOM1 family.</text>
</comment>
<evidence type="ECO:0000313" key="4">
    <source>
        <dbReference type="Proteomes" id="UP000242715"/>
    </source>
</evidence>
<proteinExistence type="inferred from homology"/>
<dbReference type="PANTHER" id="PTHR46646:SF1">
    <property type="entry name" value="TOM1-LIKE PROTEIN 1"/>
    <property type="match status" value="1"/>
</dbReference>
<sequence length="191" mass="21651">MSDNLMEKVNAFSEKLKIGGVEVGRKVTEGMSSMSFKVKEFFQGPNQVDKLVEDATSEAHDEPDWAMNLDLCDLINIEKSLRSRGIRFPGRDNESLAPIFTPARSVTVPEPPYVDDVPHQFQQDVPVQVFTPEQTKEAFDVARNSIELLSTVLSSSPEQDVLQGLFGCWEEERIKGFRTWEEGKERRGKEE</sequence>
<dbReference type="Gene3D" id="1.25.40.90">
    <property type="match status" value="1"/>
</dbReference>
<gene>
    <name evidence="3" type="ORF">TSUD_229090</name>
</gene>
<evidence type="ECO:0000313" key="3">
    <source>
        <dbReference type="EMBL" id="GAU18919.1"/>
    </source>
</evidence>
<feature type="domain" description="VHS" evidence="2">
    <location>
        <begin position="55"/>
        <end position="76"/>
    </location>
</feature>
<protein>
    <recommendedName>
        <fullName evidence="2">VHS domain-containing protein</fullName>
    </recommendedName>
</protein>
<dbReference type="EMBL" id="DF973190">
    <property type="protein sequence ID" value="GAU18919.1"/>
    <property type="molecule type" value="Genomic_DNA"/>
</dbReference>
<dbReference type="SUPFAM" id="SSF48464">
    <property type="entry name" value="ENTH/VHS domain"/>
    <property type="match status" value="1"/>
</dbReference>
<accession>A0A2Z6LLT1</accession>
<keyword evidence="4" id="KW-1185">Reference proteome</keyword>
<dbReference type="InterPro" id="IPR044836">
    <property type="entry name" value="TOL_plant"/>
</dbReference>
<dbReference type="PROSITE" id="PS50179">
    <property type="entry name" value="VHS"/>
    <property type="match status" value="1"/>
</dbReference>
<dbReference type="GO" id="GO:0043130">
    <property type="term" value="F:ubiquitin binding"/>
    <property type="evidence" value="ECO:0007669"/>
    <property type="project" value="InterPro"/>
</dbReference>
<organism evidence="3 4">
    <name type="scientific">Trifolium subterraneum</name>
    <name type="common">Subterranean clover</name>
    <dbReference type="NCBI Taxonomy" id="3900"/>
    <lineage>
        <taxon>Eukaryota</taxon>
        <taxon>Viridiplantae</taxon>
        <taxon>Streptophyta</taxon>
        <taxon>Embryophyta</taxon>
        <taxon>Tracheophyta</taxon>
        <taxon>Spermatophyta</taxon>
        <taxon>Magnoliopsida</taxon>
        <taxon>eudicotyledons</taxon>
        <taxon>Gunneridae</taxon>
        <taxon>Pentapetalae</taxon>
        <taxon>rosids</taxon>
        <taxon>fabids</taxon>
        <taxon>Fabales</taxon>
        <taxon>Fabaceae</taxon>
        <taxon>Papilionoideae</taxon>
        <taxon>50 kb inversion clade</taxon>
        <taxon>NPAAA clade</taxon>
        <taxon>Hologalegina</taxon>
        <taxon>IRL clade</taxon>
        <taxon>Trifolieae</taxon>
        <taxon>Trifolium</taxon>
    </lineage>
</organism>
<evidence type="ECO:0000259" key="2">
    <source>
        <dbReference type="PROSITE" id="PS50179"/>
    </source>
</evidence>
<dbReference type="PANTHER" id="PTHR46646">
    <property type="entry name" value="TOM1-LIKE PROTEIN 1"/>
    <property type="match status" value="1"/>
</dbReference>
<dbReference type="Proteomes" id="UP000242715">
    <property type="component" value="Unassembled WGS sequence"/>
</dbReference>
<reference evidence="4" key="1">
    <citation type="journal article" date="2017" name="Front. Plant Sci.">
        <title>Climate Clever Clovers: New Paradigm to Reduce the Environmental Footprint of Ruminants by Breeding Low Methanogenic Forages Utilizing Haplotype Variation.</title>
        <authorList>
            <person name="Kaur P."/>
            <person name="Appels R."/>
            <person name="Bayer P.E."/>
            <person name="Keeble-Gagnere G."/>
            <person name="Wang J."/>
            <person name="Hirakawa H."/>
            <person name="Shirasawa K."/>
            <person name="Vercoe P."/>
            <person name="Stefanova K."/>
            <person name="Durmic Z."/>
            <person name="Nichols P."/>
            <person name="Revell C."/>
            <person name="Isobe S.N."/>
            <person name="Edwards D."/>
            <person name="Erskine W."/>
        </authorList>
    </citation>
    <scope>NUCLEOTIDE SEQUENCE [LARGE SCALE GENOMIC DNA]</scope>
    <source>
        <strain evidence="4">cv. Daliak</strain>
    </source>
</reference>
<dbReference type="GO" id="GO:0035091">
    <property type="term" value="F:phosphatidylinositol binding"/>
    <property type="evidence" value="ECO:0007669"/>
    <property type="project" value="InterPro"/>
</dbReference>
<dbReference type="InterPro" id="IPR002014">
    <property type="entry name" value="VHS_dom"/>
</dbReference>
<dbReference type="InterPro" id="IPR008942">
    <property type="entry name" value="ENTH_VHS"/>
</dbReference>
<dbReference type="SUPFAM" id="SSF89009">
    <property type="entry name" value="GAT-like domain"/>
    <property type="match status" value="1"/>
</dbReference>
<name>A0A2Z6LLT1_TRISU</name>
<evidence type="ECO:0000256" key="1">
    <source>
        <dbReference type="ARBA" id="ARBA00007708"/>
    </source>
</evidence>